<reference evidence="4" key="1">
    <citation type="submission" date="2022-12" db="EMBL/GenBank/DDBJ databases">
        <title>Whole genome sequence analysis of a duck derived balloon bacteium Aerococcus urinaeequi henan2020.</title>
        <authorList>
            <person name="Zhang H."/>
            <person name="Qiao H.X."/>
            <person name="Bian C.Z."/>
            <person name="Shu J.C."/>
        </authorList>
    </citation>
    <scope>NUCLEOTIDE SEQUENCE</scope>
    <source>
        <strain evidence="4">2020-HN-1</strain>
        <plasmid evidence="4">unnamed</plasmid>
    </source>
</reference>
<dbReference type="Proteomes" id="UP001164714">
    <property type="component" value="Plasmid unnamed"/>
</dbReference>
<comment type="similarity">
    <text evidence="1">Belongs to the class-I aminoacyl-tRNA synthetase family.</text>
</comment>
<keyword evidence="1 4" id="KW-0436">Ligase</keyword>
<dbReference type="PANTHER" id="PTHR11956:SF5">
    <property type="entry name" value="ARGININE--TRNA LIGASE, CYTOPLASMIC"/>
    <property type="match status" value="1"/>
</dbReference>
<feature type="coiled-coil region" evidence="2">
    <location>
        <begin position="308"/>
        <end position="335"/>
    </location>
</feature>
<dbReference type="EMBL" id="CP114064">
    <property type="protein sequence ID" value="WAT25575.1"/>
    <property type="molecule type" value="Genomic_DNA"/>
</dbReference>
<keyword evidence="1" id="KW-0067">ATP-binding</keyword>
<dbReference type="InterPro" id="IPR014729">
    <property type="entry name" value="Rossmann-like_a/b/a_fold"/>
</dbReference>
<dbReference type="Gene3D" id="3.40.50.620">
    <property type="entry name" value="HUPs"/>
    <property type="match status" value="1"/>
</dbReference>
<dbReference type="GO" id="GO:0006420">
    <property type="term" value="P:arginyl-tRNA aminoacylation"/>
    <property type="evidence" value="ECO:0007669"/>
    <property type="project" value="InterPro"/>
</dbReference>
<keyword evidence="1" id="KW-0030">Aminoacyl-tRNA synthetase</keyword>
<dbReference type="EC" id="6.1.1.19" evidence="4"/>
<keyword evidence="4" id="KW-0614">Plasmid</keyword>
<dbReference type="PANTHER" id="PTHR11956">
    <property type="entry name" value="ARGINYL-TRNA SYNTHETASE"/>
    <property type="match status" value="1"/>
</dbReference>
<keyword evidence="1" id="KW-0547">Nucleotide-binding</keyword>
<proteinExistence type="inferred from homology"/>
<name>A0AA47GAW0_9LACT</name>
<dbReference type="AlphaFoldDB" id="A0AA47GAW0"/>
<keyword evidence="2" id="KW-0175">Coiled coil</keyword>
<feature type="domain" description="Arginyl-tRNA synthetase catalytic core" evidence="3">
    <location>
        <begin position="31"/>
        <end position="331"/>
    </location>
</feature>
<dbReference type="PRINTS" id="PR01038">
    <property type="entry name" value="TRNASYNTHARG"/>
</dbReference>
<accession>A0AA47GAW0</accession>
<evidence type="ECO:0000256" key="2">
    <source>
        <dbReference type="SAM" id="Coils"/>
    </source>
</evidence>
<gene>
    <name evidence="4" type="primary">argS</name>
    <name evidence="4" type="ORF">OZ415_10075</name>
</gene>
<dbReference type="Pfam" id="PF00750">
    <property type="entry name" value="tRNA-synt_1d"/>
    <property type="match status" value="1"/>
</dbReference>
<evidence type="ECO:0000313" key="5">
    <source>
        <dbReference type="Proteomes" id="UP001164714"/>
    </source>
</evidence>
<evidence type="ECO:0000313" key="4">
    <source>
        <dbReference type="EMBL" id="WAT25575.1"/>
    </source>
</evidence>
<dbReference type="GO" id="GO:0004814">
    <property type="term" value="F:arginine-tRNA ligase activity"/>
    <property type="evidence" value="ECO:0007669"/>
    <property type="project" value="UniProtKB-EC"/>
</dbReference>
<dbReference type="InterPro" id="IPR035684">
    <property type="entry name" value="ArgRS_core"/>
</dbReference>
<dbReference type="RefSeq" id="WP_269105661.1">
    <property type="nucleotide sequence ID" value="NZ_CP114064.1"/>
</dbReference>
<dbReference type="SUPFAM" id="SSF52374">
    <property type="entry name" value="Nucleotidylyl transferase"/>
    <property type="match status" value="1"/>
</dbReference>
<dbReference type="GO" id="GO:0005524">
    <property type="term" value="F:ATP binding"/>
    <property type="evidence" value="ECO:0007669"/>
    <property type="project" value="UniProtKB-KW"/>
</dbReference>
<sequence>MNEPSHDQENVHVNKLSLERINQFKHNYWLDHQQQNKQQNPKQACVTIDMSSPNIGKLMSLNHIRSTIVGNALQKIYQYAGYKTVTINHKGDTGDYLTPLVFAMQTWGKEIMDEKCPLRSFTRLLQKFHEDVDLNPELDDQLYYVKRQLNQKDSKASQILSEIYKQSNASFDIIYDRFNVAFDLSRYESSYLNHAEEWITVMVEKGYAEIDENSVTLPLDQYELPLGLLKNGQPLYLARDIVSARDTAEKYQSDFNLYVVGNEQTTHFNQVVASLDQYTDMNADEFIHDALGYTAVLGKRHFNLKHEVKDIRDVLTKLEEAIASKRDQITFIKANDQVEQIATNSLIFTLLNHKRLEGIDLDFDHMVDLEGETFLHLLEAYRKLKQSLAGNDDQVGETEVGQTQLSHAFKESIYQAYMLDEPCYIAQYLNGLCAIVNNVVSIGKEDLVLALDEFELGFHLLGLEISR</sequence>
<dbReference type="InterPro" id="IPR001278">
    <property type="entry name" value="Arg-tRNA-ligase"/>
</dbReference>
<organism evidence="4 5">
    <name type="scientific">Aerococcus urinaeequi</name>
    <dbReference type="NCBI Taxonomy" id="51665"/>
    <lineage>
        <taxon>Bacteria</taxon>
        <taxon>Bacillati</taxon>
        <taxon>Bacillota</taxon>
        <taxon>Bacilli</taxon>
        <taxon>Lactobacillales</taxon>
        <taxon>Aerococcaceae</taxon>
        <taxon>Aerococcus</taxon>
    </lineage>
</organism>
<keyword evidence="1" id="KW-0648">Protein biosynthesis</keyword>
<protein>
    <submittedName>
        <fullName evidence="4">Arginine--tRNA ligase</fullName>
        <ecNumber evidence="4">6.1.1.19</ecNumber>
    </submittedName>
</protein>
<geneLocation type="plasmid" evidence="4 5">
    <name>unnamed</name>
</geneLocation>
<evidence type="ECO:0000256" key="1">
    <source>
        <dbReference type="RuleBase" id="RU363038"/>
    </source>
</evidence>
<evidence type="ECO:0000259" key="3">
    <source>
        <dbReference type="Pfam" id="PF00750"/>
    </source>
</evidence>